<evidence type="ECO:0000313" key="2">
    <source>
        <dbReference type="EMBL" id="CAE0682311.1"/>
    </source>
</evidence>
<dbReference type="InterPro" id="IPR003673">
    <property type="entry name" value="CoA-Trfase_fam_III"/>
</dbReference>
<dbReference type="Gene3D" id="3.30.1540.10">
    <property type="entry name" value="formyl-coa transferase, domain 3"/>
    <property type="match status" value="1"/>
</dbReference>
<dbReference type="Gene3D" id="3.40.50.10540">
    <property type="entry name" value="Crotonobetainyl-coa:carnitine coa-transferase, domain 1"/>
    <property type="match status" value="1"/>
</dbReference>
<dbReference type="Pfam" id="PF02515">
    <property type="entry name" value="CoA_transf_3"/>
    <property type="match status" value="1"/>
</dbReference>
<dbReference type="PANTHER" id="PTHR48228">
    <property type="entry name" value="SUCCINYL-COA--D-CITRAMALATE COA-TRANSFERASE"/>
    <property type="match status" value="1"/>
</dbReference>
<dbReference type="SUPFAM" id="SSF89796">
    <property type="entry name" value="CoA-transferase family III (CaiB/BaiF)"/>
    <property type="match status" value="1"/>
</dbReference>
<evidence type="ECO:0000256" key="1">
    <source>
        <dbReference type="ARBA" id="ARBA00008383"/>
    </source>
</evidence>
<organism evidence="2">
    <name type="scientific">Lotharella globosa</name>
    <dbReference type="NCBI Taxonomy" id="91324"/>
    <lineage>
        <taxon>Eukaryota</taxon>
        <taxon>Sar</taxon>
        <taxon>Rhizaria</taxon>
        <taxon>Cercozoa</taxon>
        <taxon>Chlorarachniophyceae</taxon>
        <taxon>Lotharella</taxon>
    </lineage>
</organism>
<name>A0A7S3ZGD0_9EUKA</name>
<protein>
    <recommendedName>
        <fullName evidence="3">Alpha-methylacyl-CoA racemase</fullName>
    </recommendedName>
</protein>
<proteinExistence type="inferred from homology"/>
<dbReference type="EMBL" id="HBIV01049143">
    <property type="protein sequence ID" value="CAE0682311.1"/>
    <property type="molecule type" value="Transcribed_RNA"/>
</dbReference>
<comment type="similarity">
    <text evidence="1">Belongs to the CoA-transferase III family.</text>
</comment>
<reference evidence="2" key="1">
    <citation type="submission" date="2021-01" db="EMBL/GenBank/DDBJ databases">
        <authorList>
            <person name="Corre E."/>
            <person name="Pelletier E."/>
            <person name="Niang G."/>
            <person name="Scheremetjew M."/>
            <person name="Finn R."/>
            <person name="Kale V."/>
            <person name="Holt S."/>
            <person name="Cochrane G."/>
            <person name="Meng A."/>
            <person name="Brown T."/>
            <person name="Cohen L."/>
        </authorList>
    </citation>
    <scope>NUCLEOTIDE SEQUENCE</scope>
    <source>
        <strain evidence="2">CCCM811</strain>
    </source>
</reference>
<evidence type="ECO:0008006" key="3">
    <source>
        <dbReference type="Google" id="ProtNLM"/>
    </source>
</evidence>
<dbReference type="InterPro" id="IPR023606">
    <property type="entry name" value="CoA-Trfase_III_dom_1_sf"/>
</dbReference>
<dbReference type="AlphaFoldDB" id="A0A7S3ZGD0"/>
<dbReference type="InterPro" id="IPR044855">
    <property type="entry name" value="CoA-Trfase_III_dom3_sf"/>
</dbReference>
<dbReference type="InterPro" id="IPR050509">
    <property type="entry name" value="CoA-transferase_III"/>
</dbReference>
<gene>
    <name evidence="2" type="ORF">LGLO00237_LOCUS34099</name>
</gene>
<sequence length="248" mass="27317">MLVLSEMVMSSSCSVEPTWVVRLACALGIVLALFERSRSNKGQVIDAAMIDGVAYLSTFVTSRVKLWKTGPRGTNWIDGGAPFYNTYYTADGKCIALGAIEPQFYNAALKGLGFNKEERKELMSIQNDTTTWPGTKARFAELFKTKTRDEWLKEFEKHDACATPVLSSSEMTTFAHNASRKTFVRPGIPAPAPRLLRTPADHSGAIIRTCGQHTVEVLMEAGYSSEQIEHLGRKGAIERHAVAAKSKL</sequence>
<dbReference type="PANTHER" id="PTHR48228:SF5">
    <property type="entry name" value="ALPHA-METHYLACYL-COA RACEMASE"/>
    <property type="match status" value="1"/>
</dbReference>
<dbReference type="GO" id="GO:0003824">
    <property type="term" value="F:catalytic activity"/>
    <property type="evidence" value="ECO:0007669"/>
    <property type="project" value="InterPro"/>
</dbReference>
<accession>A0A7S3ZGD0</accession>